<proteinExistence type="predicted"/>
<dbReference type="Proteomes" id="UP000321671">
    <property type="component" value="Segment"/>
</dbReference>
<protein>
    <submittedName>
        <fullName evidence="2">Uncharacterized protein</fullName>
    </submittedName>
</protein>
<reference evidence="2 3" key="1">
    <citation type="journal article" date="2020" name="Microbiol. Resour. Announc.">
        <title>Complete Genome Sequence of Salmonella enterica Siphophage Shemara.</title>
        <authorList>
            <person name="Chung M."/>
            <person name="Xie Y."/>
            <person name="Newkirk H."/>
            <person name="Liu M."/>
            <person name="Gill J.J."/>
            <person name="Ramsey J."/>
        </authorList>
    </citation>
    <scope>NUCLEOTIDE SEQUENCE [LARGE SCALE GENOMIC DNA]</scope>
</reference>
<organism evidence="2 3">
    <name type="scientific">Salmonella phage Shemara</name>
    <dbReference type="NCBI Taxonomy" id="2596714"/>
    <lineage>
        <taxon>Viruses</taxon>
        <taxon>Duplodnaviria</taxon>
        <taxon>Heunggongvirae</taxon>
        <taxon>Uroviricota</taxon>
        <taxon>Caudoviricetes</taxon>
        <taxon>Sarkviridae</taxon>
        <taxon>Guernseyvirinae</taxon>
        <taxon>Cornellvirus</taxon>
        <taxon>Cornellvirus shemara</taxon>
    </lineage>
</organism>
<keyword evidence="3" id="KW-1185">Reference proteome</keyword>
<dbReference type="EMBL" id="MN070121">
    <property type="protein sequence ID" value="QEA10405.1"/>
    <property type="molecule type" value="Genomic_DNA"/>
</dbReference>
<evidence type="ECO:0000256" key="1">
    <source>
        <dbReference type="SAM" id="Phobius"/>
    </source>
</evidence>
<keyword evidence="1" id="KW-1133">Transmembrane helix</keyword>
<gene>
    <name evidence="2" type="ORF">CPT_Shemara_076</name>
</gene>
<accession>A0A5B8RRY6</accession>
<evidence type="ECO:0000313" key="2">
    <source>
        <dbReference type="EMBL" id="QEA10405.1"/>
    </source>
</evidence>
<feature type="transmembrane region" description="Helical" evidence="1">
    <location>
        <begin position="6"/>
        <end position="28"/>
    </location>
</feature>
<keyword evidence="1" id="KW-0812">Transmembrane</keyword>
<sequence length="42" mass="4791">MEDLIYILSYGGGLLIALLVYWGLLALYHKGWEDGFNKGCRK</sequence>
<keyword evidence="1" id="KW-0472">Membrane</keyword>
<name>A0A5B8RRY6_9CAUD</name>
<evidence type="ECO:0000313" key="3">
    <source>
        <dbReference type="Proteomes" id="UP000321671"/>
    </source>
</evidence>